<reference evidence="2 3" key="2">
    <citation type="submission" date="2018-11" db="EMBL/GenBank/DDBJ databases">
        <authorList>
            <consortium name="Pathogen Informatics"/>
        </authorList>
    </citation>
    <scope>NUCLEOTIDE SEQUENCE [LARGE SCALE GENOMIC DNA]</scope>
</reference>
<reference evidence="4" key="1">
    <citation type="submission" date="2017-02" db="UniProtKB">
        <authorList>
            <consortium name="WormBaseParasite"/>
        </authorList>
    </citation>
    <scope>IDENTIFICATION</scope>
</reference>
<keyword evidence="3" id="KW-1185">Reference proteome</keyword>
<dbReference type="WBParaSite" id="NBR_0001072601-mRNA-1">
    <property type="protein sequence ID" value="NBR_0001072601-mRNA-1"/>
    <property type="gene ID" value="NBR_0001072601"/>
</dbReference>
<feature type="region of interest" description="Disordered" evidence="1">
    <location>
        <begin position="138"/>
        <end position="157"/>
    </location>
</feature>
<evidence type="ECO:0000313" key="4">
    <source>
        <dbReference type="WBParaSite" id="NBR_0001072601-mRNA-1"/>
    </source>
</evidence>
<gene>
    <name evidence="2" type="ORF">NBR_LOCUS10727</name>
</gene>
<accession>A0A0N4Y4B7</accession>
<dbReference type="EMBL" id="UYSL01020372">
    <property type="protein sequence ID" value="VDL74316.1"/>
    <property type="molecule type" value="Genomic_DNA"/>
</dbReference>
<sequence length="278" mass="31380">MLKVHATSGNGLEYTTLDGYIQRIGDEPQLSRKDSSSEMLSLTARKSSSRFEPKKVVLELRSDLKQGCKCLRNDNLNQQQFRYSKKSIQSMNVWWKAMGGEEKVGETTSQAMPSCFSKPTTGLSNKVHLNGRSVRTALKDGAPPKFENASVAPLKRSSAQPTKTVLQLCERSARRISLNGCLDSNGTTGNRCHELQHLHPHQYNQQHQEQQQQQWQREQQKQQYDRPAYAKRFMSAQINTCLSNIPLLVHPVDDGRTPRFPVDGRTDASTQFVLPALP</sequence>
<evidence type="ECO:0000313" key="2">
    <source>
        <dbReference type="EMBL" id="VDL74316.1"/>
    </source>
</evidence>
<feature type="compositionally biased region" description="Low complexity" evidence="1">
    <location>
        <begin position="202"/>
        <end position="217"/>
    </location>
</feature>
<organism evidence="4">
    <name type="scientific">Nippostrongylus brasiliensis</name>
    <name type="common">Rat hookworm</name>
    <dbReference type="NCBI Taxonomy" id="27835"/>
    <lineage>
        <taxon>Eukaryota</taxon>
        <taxon>Metazoa</taxon>
        <taxon>Ecdysozoa</taxon>
        <taxon>Nematoda</taxon>
        <taxon>Chromadorea</taxon>
        <taxon>Rhabditida</taxon>
        <taxon>Rhabditina</taxon>
        <taxon>Rhabditomorpha</taxon>
        <taxon>Strongyloidea</taxon>
        <taxon>Heligmosomidae</taxon>
        <taxon>Nippostrongylus</taxon>
    </lineage>
</organism>
<feature type="region of interest" description="Disordered" evidence="1">
    <location>
        <begin position="202"/>
        <end position="223"/>
    </location>
</feature>
<evidence type="ECO:0000256" key="1">
    <source>
        <dbReference type="SAM" id="MobiDB-lite"/>
    </source>
</evidence>
<dbReference type="Proteomes" id="UP000271162">
    <property type="component" value="Unassembled WGS sequence"/>
</dbReference>
<proteinExistence type="predicted"/>
<evidence type="ECO:0000313" key="3">
    <source>
        <dbReference type="Proteomes" id="UP000271162"/>
    </source>
</evidence>
<dbReference type="AlphaFoldDB" id="A0A0N4Y4B7"/>
<name>A0A0N4Y4B7_NIPBR</name>
<protein>
    <submittedName>
        <fullName evidence="2 4">Uncharacterized protein</fullName>
    </submittedName>
</protein>